<feature type="compositionally biased region" description="Polar residues" evidence="2">
    <location>
        <begin position="157"/>
        <end position="170"/>
    </location>
</feature>
<dbReference type="InParanoid" id="A0A2T3ADW6"/>
<dbReference type="OrthoDB" id="5280838at2759"/>
<dbReference type="STRING" id="2025994.A0A2T3ADW6"/>
<sequence>RHYNRSYAGGASAYVPQNEFPWFSHSGDVEIIVKVPSGHENRYLLHRHTLTRCSGFFEASTSEPWSRAKELPAPTLPSSIPGSELARIGEDSPSTTSNAVARIGTPRKRWRYELDCGTGGDDIPMLVQKEEGESAASGTSATNALISPSSIFGGATSSHISASGARKSTNSQSSSRDYYRSSTNLSLTAANLPPPTQNEQDIIRDYDNLFRVMYNHPPVLDGINIADAYVQCKSLLTLADQYDALTVVGPRVDHHLLQFQSRLWKQIAKYPISYLRLGYLARSKIIFQEALIHVVGQWPAGERSLRNSMPEAVIDIIEDKVDELEETVARVEGRLFRLNLTTRSGERVTPATNYLDWLAVSLFRQWLADHTAPPPPPPPPTNSRGSVSANTAPAATPSTALAIPIIPPLSSLGRTYRTLGHPTGVSFLGHDECKRFLKMSPDMYSRENLRRFEKRIDELKALAREVVRPLMGSSLELDLTGGSRAAEAIGYLTCTRVDDRDLPW</sequence>
<feature type="compositionally biased region" description="Pro residues" evidence="2">
    <location>
        <begin position="372"/>
        <end position="381"/>
    </location>
</feature>
<dbReference type="EMBL" id="KZ678405">
    <property type="protein sequence ID" value="PSR93684.1"/>
    <property type="molecule type" value="Genomic_DNA"/>
</dbReference>
<evidence type="ECO:0000256" key="1">
    <source>
        <dbReference type="SAM" id="Coils"/>
    </source>
</evidence>
<feature type="coiled-coil region" evidence="1">
    <location>
        <begin position="314"/>
        <end position="341"/>
    </location>
</feature>
<keyword evidence="4" id="KW-1185">Reference proteome</keyword>
<evidence type="ECO:0000313" key="4">
    <source>
        <dbReference type="Proteomes" id="UP000241462"/>
    </source>
</evidence>
<gene>
    <name evidence="3" type="ORF">BD289DRAFT_353679</name>
</gene>
<accession>A0A2T3ADW6</accession>
<feature type="non-terminal residue" evidence="3">
    <location>
        <position position="1"/>
    </location>
</feature>
<feature type="region of interest" description="Disordered" evidence="2">
    <location>
        <begin position="369"/>
        <end position="395"/>
    </location>
</feature>
<name>A0A2T3ADW6_9PEZI</name>
<evidence type="ECO:0000313" key="3">
    <source>
        <dbReference type="EMBL" id="PSR93684.1"/>
    </source>
</evidence>
<dbReference type="PANTHER" id="PTHR38119:SF1">
    <property type="entry name" value="BTB DOMAIN-CONTAINING PROTEIN"/>
    <property type="match status" value="1"/>
</dbReference>
<dbReference type="PANTHER" id="PTHR38119">
    <property type="entry name" value="BTB DOMAIN-CONTAINING PROTEIN-RELATED"/>
    <property type="match status" value="1"/>
</dbReference>
<feature type="region of interest" description="Disordered" evidence="2">
    <location>
        <begin position="69"/>
        <end position="99"/>
    </location>
</feature>
<proteinExistence type="predicted"/>
<evidence type="ECO:0008006" key="5">
    <source>
        <dbReference type="Google" id="ProtNLM"/>
    </source>
</evidence>
<reference evidence="3 4" key="1">
    <citation type="journal article" date="2018" name="Mycol. Prog.">
        <title>Coniella lustricola, a new species from submerged detritus.</title>
        <authorList>
            <person name="Raudabaugh D.B."/>
            <person name="Iturriaga T."/>
            <person name="Carver A."/>
            <person name="Mondo S."/>
            <person name="Pangilinan J."/>
            <person name="Lipzen A."/>
            <person name="He G."/>
            <person name="Amirebrahimi M."/>
            <person name="Grigoriev I.V."/>
            <person name="Miller A.N."/>
        </authorList>
    </citation>
    <scope>NUCLEOTIDE SEQUENCE [LARGE SCALE GENOMIC DNA]</scope>
    <source>
        <strain evidence="3 4">B22-T-1</strain>
    </source>
</reference>
<dbReference type="Proteomes" id="UP000241462">
    <property type="component" value="Unassembled WGS sequence"/>
</dbReference>
<evidence type="ECO:0000256" key="2">
    <source>
        <dbReference type="SAM" id="MobiDB-lite"/>
    </source>
</evidence>
<keyword evidence="1" id="KW-0175">Coiled coil</keyword>
<feature type="non-terminal residue" evidence="3">
    <location>
        <position position="504"/>
    </location>
</feature>
<feature type="region of interest" description="Disordered" evidence="2">
    <location>
        <begin position="157"/>
        <end position="178"/>
    </location>
</feature>
<organism evidence="3 4">
    <name type="scientific">Coniella lustricola</name>
    <dbReference type="NCBI Taxonomy" id="2025994"/>
    <lineage>
        <taxon>Eukaryota</taxon>
        <taxon>Fungi</taxon>
        <taxon>Dikarya</taxon>
        <taxon>Ascomycota</taxon>
        <taxon>Pezizomycotina</taxon>
        <taxon>Sordariomycetes</taxon>
        <taxon>Sordariomycetidae</taxon>
        <taxon>Diaporthales</taxon>
        <taxon>Schizoparmaceae</taxon>
        <taxon>Coniella</taxon>
    </lineage>
</organism>
<protein>
    <recommendedName>
        <fullName evidence="5">BTB domain-containing protein</fullName>
    </recommendedName>
</protein>
<dbReference type="AlphaFoldDB" id="A0A2T3ADW6"/>